<dbReference type="GO" id="GO:0030245">
    <property type="term" value="P:cellulose catabolic process"/>
    <property type="evidence" value="ECO:0007669"/>
    <property type="project" value="UniProtKB-KW"/>
</dbReference>
<dbReference type="InterPro" id="IPR013320">
    <property type="entry name" value="ConA-like_dom_sf"/>
</dbReference>
<organism evidence="11 12">
    <name type="scientific">Cytospora schulzeri</name>
    <dbReference type="NCBI Taxonomy" id="448051"/>
    <lineage>
        <taxon>Eukaryota</taxon>
        <taxon>Fungi</taxon>
        <taxon>Dikarya</taxon>
        <taxon>Ascomycota</taxon>
        <taxon>Pezizomycotina</taxon>
        <taxon>Sordariomycetes</taxon>
        <taxon>Sordariomycetidae</taxon>
        <taxon>Diaporthales</taxon>
        <taxon>Cytosporaceae</taxon>
        <taxon>Cytospora</taxon>
    </lineage>
</organism>
<evidence type="ECO:0000256" key="10">
    <source>
        <dbReference type="SAM" id="SignalP"/>
    </source>
</evidence>
<evidence type="ECO:0000313" key="12">
    <source>
        <dbReference type="Proteomes" id="UP000283895"/>
    </source>
</evidence>
<reference evidence="11 12" key="1">
    <citation type="submission" date="2015-09" db="EMBL/GenBank/DDBJ databases">
        <title>Host preference determinants of Valsa canker pathogens revealed by comparative genomics.</title>
        <authorList>
            <person name="Yin Z."/>
            <person name="Huang L."/>
        </authorList>
    </citation>
    <scope>NUCLEOTIDE SEQUENCE [LARGE SCALE GENOMIC DNA]</scope>
    <source>
        <strain evidence="11 12">03-1</strain>
    </source>
</reference>
<protein>
    <recommendedName>
        <fullName evidence="9">Glucanase</fullName>
        <ecNumber evidence="9">3.2.1.-</ecNumber>
    </recommendedName>
</protein>
<feature type="chain" id="PRO_5019077448" description="Glucanase" evidence="10">
    <location>
        <begin position="21"/>
        <end position="425"/>
    </location>
</feature>
<dbReference type="PANTHER" id="PTHR33753">
    <property type="entry name" value="1,4-BETA-D-GLUCAN CELLOBIOHYDROLASE B"/>
    <property type="match status" value="1"/>
</dbReference>
<dbReference type="STRING" id="356882.A0A423VIB7"/>
<sequence>MVRRTKILAVATLLIAWAEAQQIGHAFPEKHPKLFTYQCTKKRGCVQRDTAVVLDEFYRNIHEIDDIAVRCGTWAGLNTSLCPDVEACARNCALEGIDYAASGVRTDGDALVMNQFVKAPNGTYLSVGPRAYLLDVGDRDYEIFKMLNMEITFDLDVSNLVCGMNGALYLTEMEASGGRNNKMNPAGAAYGTGYCDAQCSKLAWINGVANTNLTHGACCNEMDLLESNALVQDMTPHACNISGVYLCTGEDECGQDAGVCDEWGCGWNPYVYNVTDFYGPARKYTIDTQRKFTVVTQFVTDDGTSSGVLVEIRRLYIQGGRIVHNAAITVDGFTTSVMDNAYCNVTASWFQQRGGLADMGEALGRGMVLVFSIWDDTGGFMNWLDSGDAGPCDATEGNPALIVEEHPDTRVVYSKIRYGEIGSTF</sequence>
<keyword evidence="10" id="KW-0732">Signal</keyword>
<comment type="caution">
    <text evidence="11">The sequence shown here is derived from an EMBL/GenBank/DDBJ whole genome shotgun (WGS) entry which is preliminary data.</text>
</comment>
<dbReference type="Gene3D" id="2.70.100.10">
    <property type="entry name" value="Glycoside hydrolase, family 7, domain"/>
    <property type="match status" value="1"/>
</dbReference>
<accession>A0A423VIB7</accession>
<evidence type="ECO:0000256" key="9">
    <source>
        <dbReference type="RuleBase" id="RU361164"/>
    </source>
</evidence>
<keyword evidence="8 9" id="KW-0624">Polysaccharide degradation</keyword>
<evidence type="ECO:0000256" key="4">
    <source>
        <dbReference type="ARBA" id="ARBA00023001"/>
    </source>
</evidence>
<dbReference type="Pfam" id="PF00840">
    <property type="entry name" value="Glyco_hydro_7"/>
    <property type="match status" value="1"/>
</dbReference>
<evidence type="ECO:0000256" key="6">
    <source>
        <dbReference type="ARBA" id="ARBA00023277"/>
    </source>
</evidence>
<name>A0A423VIB7_9PEZI</name>
<dbReference type="Proteomes" id="UP000283895">
    <property type="component" value="Unassembled WGS sequence"/>
</dbReference>
<dbReference type="InterPro" id="IPR001722">
    <property type="entry name" value="Glyco_hydro_7"/>
</dbReference>
<evidence type="ECO:0000256" key="3">
    <source>
        <dbReference type="ARBA" id="ARBA00022801"/>
    </source>
</evidence>
<keyword evidence="5" id="KW-0325">Glycoprotein</keyword>
<keyword evidence="6" id="KW-0119">Carbohydrate metabolism</keyword>
<evidence type="ECO:0000313" key="11">
    <source>
        <dbReference type="EMBL" id="ROV90657.1"/>
    </source>
</evidence>
<comment type="similarity">
    <text evidence="2 9">Belongs to the glycosyl hydrolase 7 (cellulase C) family.</text>
</comment>
<dbReference type="GO" id="GO:0008810">
    <property type="term" value="F:cellulase activity"/>
    <property type="evidence" value="ECO:0007669"/>
    <property type="project" value="UniProtKB-EC"/>
</dbReference>
<evidence type="ECO:0000256" key="7">
    <source>
        <dbReference type="ARBA" id="ARBA00023295"/>
    </source>
</evidence>
<keyword evidence="4 9" id="KW-0136">Cellulose degradation</keyword>
<evidence type="ECO:0000256" key="2">
    <source>
        <dbReference type="ARBA" id="ARBA00006044"/>
    </source>
</evidence>
<comment type="catalytic activity">
    <reaction evidence="1">
        <text>Endohydrolysis of (1-&gt;4)-beta-D-glucosidic linkages in cellulose, lichenin and cereal beta-D-glucans.</text>
        <dbReference type="EC" id="3.2.1.4"/>
    </reaction>
</comment>
<dbReference type="CDD" id="cd07999">
    <property type="entry name" value="GH7_CBH_EG"/>
    <property type="match status" value="1"/>
</dbReference>
<feature type="signal peptide" evidence="10">
    <location>
        <begin position="1"/>
        <end position="20"/>
    </location>
</feature>
<proteinExistence type="inferred from homology"/>
<dbReference type="SUPFAM" id="SSF49899">
    <property type="entry name" value="Concanavalin A-like lectins/glucanases"/>
    <property type="match status" value="1"/>
</dbReference>
<dbReference type="OrthoDB" id="412382at2759"/>
<keyword evidence="3 9" id="KW-0378">Hydrolase</keyword>
<dbReference type="PANTHER" id="PTHR33753:SF1">
    <property type="entry name" value="ENDO-BETA-1,4-GLUCANASE CELB"/>
    <property type="match status" value="1"/>
</dbReference>
<evidence type="ECO:0000256" key="1">
    <source>
        <dbReference type="ARBA" id="ARBA00000966"/>
    </source>
</evidence>
<dbReference type="EMBL" id="LKEA01000061">
    <property type="protein sequence ID" value="ROV90657.1"/>
    <property type="molecule type" value="Genomic_DNA"/>
</dbReference>
<dbReference type="EC" id="3.2.1.-" evidence="9"/>
<evidence type="ECO:0000256" key="8">
    <source>
        <dbReference type="ARBA" id="ARBA00023326"/>
    </source>
</evidence>
<evidence type="ECO:0000256" key="5">
    <source>
        <dbReference type="ARBA" id="ARBA00023180"/>
    </source>
</evidence>
<keyword evidence="7 9" id="KW-0326">Glycosidase</keyword>
<dbReference type="PRINTS" id="PR00734">
    <property type="entry name" value="GLHYDRLASE7"/>
</dbReference>
<gene>
    <name evidence="11" type="ORF">VMCG_10016</name>
</gene>
<keyword evidence="12" id="KW-1185">Reference proteome</keyword>
<dbReference type="InterPro" id="IPR037019">
    <property type="entry name" value="Glyco_hydro_7_sf"/>
</dbReference>
<dbReference type="AlphaFoldDB" id="A0A423VIB7"/>